<feature type="domain" description="Reverse transcriptase" evidence="1">
    <location>
        <begin position="1"/>
        <end position="101"/>
    </location>
</feature>
<evidence type="ECO:0000259" key="1">
    <source>
        <dbReference type="PROSITE" id="PS50878"/>
    </source>
</evidence>
<dbReference type="Proteomes" id="UP000886998">
    <property type="component" value="Unassembled WGS sequence"/>
</dbReference>
<proteinExistence type="predicted"/>
<dbReference type="InterPro" id="IPR000477">
    <property type="entry name" value="RT_dom"/>
</dbReference>
<keyword evidence="3" id="KW-1185">Reference proteome</keyword>
<evidence type="ECO:0000313" key="3">
    <source>
        <dbReference type="Proteomes" id="UP000886998"/>
    </source>
</evidence>
<comment type="caution">
    <text evidence="2">The sequence shown here is derived from an EMBL/GenBank/DDBJ whole genome shotgun (WGS) entry which is preliminary data.</text>
</comment>
<gene>
    <name evidence="2" type="ORF">TNIN_445701</name>
</gene>
<evidence type="ECO:0000313" key="2">
    <source>
        <dbReference type="EMBL" id="GFY52294.1"/>
    </source>
</evidence>
<dbReference type="OrthoDB" id="6775891at2759"/>
<reference evidence="2" key="1">
    <citation type="submission" date="2020-08" db="EMBL/GenBank/DDBJ databases">
        <title>Multicomponent nature underlies the extraordinary mechanical properties of spider dragline silk.</title>
        <authorList>
            <person name="Kono N."/>
            <person name="Nakamura H."/>
            <person name="Mori M."/>
            <person name="Yoshida Y."/>
            <person name="Ohtoshi R."/>
            <person name="Malay A.D."/>
            <person name="Moran D.A.P."/>
            <person name="Tomita M."/>
            <person name="Numata K."/>
            <person name="Arakawa K."/>
        </authorList>
    </citation>
    <scope>NUCLEOTIDE SEQUENCE</scope>
</reference>
<dbReference type="InterPro" id="IPR043502">
    <property type="entry name" value="DNA/RNA_pol_sf"/>
</dbReference>
<dbReference type="Pfam" id="PF00078">
    <property type="entry name" value="RVT_1"/>
    <property type="match status" value="1"/>
</dbReference>
<dbReference type="SUPFAM" id="SSF56672">
    <property type="entry name" value="DNA/RNA polymerases"/>
    <property type="match status" value="1"/>
</dbReference>
<name>A0A8X7C4K8_9ARAC</name>
<accession>A0A8X7C4K8</accession>
<dbReference type="EMBL" id="BMAV01008606">
    <property type="protein sequence ID" value="GFY52294.1"/>
    <property type="molecule type" value="Genomic_DNA"/>
</dbReference>
<sequence>MKAVIPQDSVLSPLLFLLYMNTIDQHFSKDFKVACYAEDIVVWHTHTNLENSQTALNACMQGIQTRSKQLKFTINPDKTYLCILSTDRKIEAPSILSSRSLARK</sequence>
<organism evidence="2 3">
    <name type="scientific">Trichonephila inaurata madagascariensis</name>
    <dbReference type="NCBI Taxonomy" id="2747483"/>
    <lineage>
        <taxon>Eukaryota</taxon>
        <taxon>Metazoa</taxon>
        <taxon>Ecdysozoa</taxon>
        <taxon>Arthropoda</taxon>
        <taxon>Chelicerata</taxon>
        <taxon>Arachnida</taxon>
        <taxon>Araneae</taxon>
        <taxon>Araneomorphae</taxon>
        <taxon>Entelegynae</taxon>
        <taxon>Araneoidea</taxon>
        <taxon>Nephilidae</taxon>
        <taxon>Trichonephila</taxon>
        <taxon>Trichonephila inaurata</taxon>
    </lineage>
</organism>
<dbReference type="PROSITE" id="PS50878">
    <property type="entry name" value="RT_POL"/>
    <property type="match status" value="1"/>
</dbReference>
<protein>
    <recommendedName>
        <fullName evidence="1">Reverse transcriptase domain-containing protein</fullName>
    </recommendedName>
</protein>
<dbReference type="AlphaFoldDB" id="A0A8X7C4K8"/>
<dbReference type="GO" id="GO:0071897">
    <property type="term" value="P:DNA biosynthetic process"/>
    <property type="evidence" value="ECO:0007669"/>
    <property type="project" value="UniProtKB-ARBA"/>
</dbReference>